<protein>
    <submittedName>
        <fullName evidence="2">DJ-1/PfpI family protein</fullName>
    </submittedName>
</protein>
<sequence length="553" mass="59310">MFKRRLLQAALPLLLLSLGGFGAWLLSLPPAPAGLAGPPVAASETAALLASLAPTRRQRPLIAVVGINDATETTDYLVPTGILRRADVADVVTLASGPGPVRLFPALTVEADATLAAFDARNPAGADYVIVPAMSRDDDPAVLAWLREQARKGAIIIGVCAGAKVVAAAGLLDGKRATTHWYYLKELLGRHPSIRYVADRRVVADHGVVTTTGITASMPMALLLIEAIAGRRKARAVAQDLAIPAWDIRHASGAFALTRPFATTVLGNVLAFWNREQIGIELRPGMDEVSLALAADAWSRTYRSQAVSYAQASGAIATRNRIRVIPGAAAADWPATRRIDTYTDQAPAQTLDRTLRAIAGRYGAPTASVVAMQLEYPWRGEYAATAWRATSAYAGRVLSHAAAPLLPASAAPQYLELSGNAIQLDHVTRSHRRPGAFPKAIHDGQPGERGALHEYGIGRVANQRNRRRPPGLEVQQGPTSGHSAFRVLENQHLARNALTIEVMRRAHDLAGRRIDVIPHTDGVIRNQRLAHHLVGKAAQGPQYRKVSIHREAP</sequence>
<reference evidence="2 3" key="1">
    <citation type="journal article" date="2013" name="Genome Announc.">
        <title>Genome Sequences of 28 Bordetella pertussis U.S. Outbreak Strains Dating from 2010 to 2012.</title>
        <authorList>
            <person name="Harvill E.T."/>
            <person name="Goodfield L.L."/>
            <person name="Ivanov Y."/>
            <person name="Meyer J.A."/>
            <person name="Newth C."/>
            <person name="Cassiday P."/>
            <person name="Tondella M.L."/>
            <person name="Liao P."/>
            <person name="Zimmerman J."/>
            <person name="Meert K."/>
            <person name="Wessel D."/>
            <person name="Berger J."/>
            <person name="Dean J.M."/>
            <person name="Holubkov R."/>
            <person name="Burr J."/>
            <person name="Liu T."/>
            <person name="Brinkac L."/>
            <person name="Kim M."/>
            <person name="Losada L."/>
        </authorList>
    </citation>
    <scope>NUCLEOTIDE SEQUENCE [LARGE SCALE GENOMIC DNA]</scope>
    <source>
        <strain evidence="2 3">CHLA-26</strain>
    </source>
</reference>
<dbReference type="InterPro" id="IPR002818">
    <property type="entry name" value="DJ-1/PfpI"/>
</dbReference>
<accession>A0AAI9NGM7</accession>
<proteinExistence type="predicted"/>
<dbReference type="InterPro" id="IPR029062">
    <property type="entry name" value="Class_I_gatase-like"/>
</dbReference>
<dbReference type="AlphaFoldDB" id="A0AAI9NGM7"/>
<dbReference type="SUPFAM" id="SSF52317">
    <property type="entry name" value="Class I glutamine amidotransferase-like"/>
    <property type="match status" value="1"/>
</dbReference>
<evidence type="ECO:0000313" key="3">
    <source>
        <dbReference type="Proteomes" id="UP000018679"/>
    </source>
</evidence>
<evidence type="ECO:0000259" key="1">
    <source>
        <dbReference type="Pfam" id="PF01965"/>
    </source>
</evidence>
<dbReference type="PANTHER" id="PTHR43130:SF2">
    <property type="entry name" value="DJ-1_PFPI DOMAIN-CONTAINING PROTEIN"/>
    <property type="match status" value="1"/>
</dbReference>
<feature type="domain" description="DJ-1/PfpI" evidence="1">
    <location>
        <begin position="64"/>
        <end position="226"/>
    </location>
</feature>
<dbReference type="InterPro" id="IPR052158">
    <property type="entry name" value="INH-QAR"/>
</dbReference>
<organism evidence="2 3">
    <name type="scientific">Bordetella pertussis CHLA-26</name>
    <dbReference type="NCBI Taxonomy" id="1331284"/>
    <lineage>
        <taxon>Bacteria</taxon>
        <taxon>Pseudomonadati</taxon>
        <taxon>Pseudomonadota</taxon>
        <taxon>Betaproteobacteria</taxon>
        <taxon>Burkholderiales</taxon>
        <taxon>Alcaligenaceae</taxon>
        <taxon>Bordetella</taxon>
    </lineage>
</organism>
<gene>
    <name evidence="2" type="ORF">L566_1531</name>
</gene>
<evidence type="ECO:0000313" key="2">
    <source>
        <dbReference type="EMBL" id="ETH32759.1"/>
    </source>
</evidence>
<comment type="caution">
    <text evidence="2">The sequence shown here is derived from an EMBL/GenBank/DDBJ whole genome shotgun (WGS) entry which is preliminary data.</text>
</comment>
<dbReference type="Gene3D" id="3.40.50.880">
    <property type="match status" value="1"/>
</dbReference>
<dbReference type="EMBL" id="AXSB02000005">
    <property type="protein sequence ID" value="ETH32759.1"/>
    <property type="molecule type" value="Genomic_DNA"/>
</dbReference>
<name>A0AAI9NGM7_BORPT</name>
<dbReference type="GO" id="GO:0006355">
    <property type="term" value="P:regulation of DNA-templated transcription"/>
    <property type="evidence" value="ECO:0007669"/>
    <property type="project" value="TreeGrafter"/>
</dbReference>
<dbReference type="Proteomes" id="UP000018679">
    <property type="component" value="Unassembled WGS sequence"/>
</dbReference>
<dbReference type="Pfam" id="PF01965">
    <property type="entry name" value="DJ-1_PfpI"/>
    <property type="match status" value="1"/>
</dbReference>
<dbReference type="PANTHER" id="PTHR43130">
    <property type="entry name" value="ARAC-FAMILY TRANSCRIPTIONAL REGULATOR"/>
    <property type="match status" value="1"/>
</dbReference>